<keyword evidence="1" id="KW-0732">Signal</keyword>
<reference evidence="2" key="1">
    <citation type="submission" date="2021-01" db="EMBL/GenBank/DDBJ databases">
        <title>Modified the classification status of verrucomicrobia.</title>
        <authorList>
            <person name="Feng X."/>
        </authorList>
    </citation>
    <scope>NUCLEOTIDE SEQUENCE</scope>
    <source>
        <strain evidence="2">_KCTC 22039</strain>
    </source>
</reference>
<dbReference type="Proteomes" id="UP000624703">
    <property type="component" value="Unassembled WGS sequence"/>
</dbReference>
<comment type="caution">
    <text evidence="2">The sequence shown here is derived from an EMBL/GenBank/DDBJ whole genome shotgun (WGS) entry which is preliminary data.</text>
</comment>
<accession>A0A8J7SI36</accession>
<dbReference type="RefSeq" id="WP_200310311.1">
    <property type="nucleotide sequence ID" value="NZ_JAENIM010000021.1"/>
</dbReference>
<feature type="signal peptide" evidence="1">
    <location>
        <begin position="1"/>
        <end position="22"/>
    </location>
</feature>
<proteinExistence type="predicted"/>
<name>A0A8J7SI36_9BACT</name>
<dbReference type="AlphaFoldDB" id="A0A8J7SI36"/>
<evidence type="ECO:0000256" key="1">
    <source>
        <dbReference type="SAM" id="SignalP"/>
    </source>
</evidence>
<evidence type="ECO:0000313" key="3">
    <source>
        <dbReference type="Proteomes" id="UP000624703"/>
    </source>
</evidence>
<gene>
    <name evidence="2" type="ORF">JIN82_03780</name>
</gene>
<sequence length="298" mass="33189">MTKSKSILALITLLVSMLSLHAQVEVRLIMNKPQYVIHEPITATLQLSNRTGRDITLQSTPDQSWLTFNVTSHSRRDLIAGRKVMFQAVNIPAGKTVKRNVNISQSYLIQQYGNYHATAMVRAQGIGVESYISNRVPFTVTNAPQIFSQVVGIPGQRNSSIEYQVLRFNTGRQANKDSHEELYISIKDVKTGQNRVTYSLGGAQLFRNPDIKLDGDNNLHLLYLISPSTYKHLTINTNGQIIDQSFTKRGAVGDPYLETLEGGAVLTRGGVAYDPKAEAEKRNAIKKASDRPDIIYNN</sequence>
<feature type="chain" id="PRO_5035222298" description="Molecular chaperone" evidence="1">
    <location>
        <begin position="23"/>
        <end position="298"/>
    </location>
</feature>
<protein>
    <recommendedName>
        <fullName evidence="4">Molecular chaperone</fullName>
    </recommendedName>
</protein>
<keyword evidence="3" id="KW-1185">Reference proteome</keyword>
<evidence type="ECO:0008006" key="4">
    <source>
        <dbReference type="Google" id="ProtNLM"/>
    </source>
</evidence>
<dbReference type="EMBL" id="JAENIM010000021">
    <property type="protein sequence ID" value="MBK1790274.1"/>
    <property type="molecule type" value="Genomic_DNA"/>
</dbReference>
<evidence type="ECO:0000313" key="2">
    <source>
        <dbReference type="EMBL" id="MBK1790274.1"/>
    </source>
</evidence>
<organism evidence="2 3">
    <name type="scientific">Persicirhabdus sediminis</name>
    <dbReference type="NCBI Taxonomy" id="454144"/>
    <lineage>
        <taxon>Bacteria</taxon>
        <taxon>Pseudomonadati</taxon>
        <taxon>Verrucomicrobiota</taxon>
        <taxon>Verrucomicrobiia</taxon>
        <taxon>Verrucomicrobiales</taxon>
        <taxon>Verrucomicrobiaceae</taxon>
        <taxon>Persicirhabdus</taxon>
    </lineage>
</organism>